<evidence type="ECO:0000313" key="1">
    <source>
        <dbReference type="EMBL" id="MCQ9210465.1"/>
    </source>
</evidence>
<protein>
    <recommendedName>
        <fullName evidence="3">DUF1659 domain-containing protein</fullName>
    </recommendedName>
</protein>
<evidence type="ECO:0008006" key="3">
    <source>
        <dbReference type="Google" id="ProtNLM"/>
    </source>
</evidence>
<accession>A0ABT1WPN3</accession>
<proteinExistence type="predicted"/>
<gene>
    <name evidence="1" type="ORF">NPA36_07865</name>
</gene>
<dbReference type="Proteomes" id="UP001059480">
    <property type="component" value="Unassembled WGS sequence"/>
</dbReference>
<reference evidence="1" key="3">
    <citation type="journal article" date="2023" name="Microbiol. Resour. Announc.">
        <title>Draft Genome Sequence of Granulicatella sp. Strain S8, Isolated from a Marine Fish, Seriola quinqueradiata.</title>
        <authorList>
            <person name="Lee M."/>
            <person name="Farooq A."/>
            <person name="Jeong J.B."/>
            <person name="Jung M.Y."/>
        </authorList>
    </citation>
    <scope>NUCLEOTIDE SEQUENCE</scope>
    <source>
        <strain evidence="1">S8</strain>
    </source>
</reference>
<evidence type="ECO:0000313" key="2">
    <source>
        <dbReference type="Proteomes" id="UP001059480"/>
    </source>
</evidence>
<comment type="caution">
    <text evidence="1">The sequence shown here is derived from an EMBL/GenBank/DDBJ whole genome shotgun (WGS) entry which is preliminary data.</text>
</comment>
<dbReference type="RefSeq" id="WP_256945575.1">
    <property type="nucleotide sequence ID" value="NZ_JANHNZ010000008.1"/>
</dbReference>
<reference evidence="1" key="1">
    <citation type="submission" date="2022-07" db="EMBL/GenBank/DDBJ databases">
        <authorList>
            <person name="Jung M.-Y."/>
            <person name="Lee M."/>
        </authorList>
    </citation>
    <scope>NUCLEOTIDE SEQUENCE</scope>
    <source>
        <strain evidence="1">S8</strain>
    </source>
</reference>
<dbReference type="EMBL" id="JANHNZ010000008">
    <property type="protein sequence ID" value="MCQ9210465.1"/>
    <property type="molecule type" value="Genomic_DNA"/>
</dbReference>
<name>A0ABT1WPN3_9LACT</name>
<sequence length="70" mass="7771">MSTSFEKASIELYHLDAETEKIKKYKSLGNLVDQVPADSVKAIVEGMNALTNQTASHAIVVNRQRHTLDN</sequence>
<reference evidence="1" key="2">
    <citation type="journal article" date="2023" name="Curr. Microbiol.">
        <title>Granulicatella seriolae sp. nov., a Novel Facultative Anaerobe Isolated from Yellowtail Marine Fish.</title>
        <authorList>
            <person name="Lee M."/>
            <person name="Choi Y.J."/>
            <person name="Farooq A."/>
            <person name="Jeong J.B."/>
            <person name="Jung M.Y."/>
        </authorList>
    </citation>
    <scope>NUCLEOTIDE SEQUENCE</scope>
    <source>
        <strain evidence="1">S8</strain>
    </source>
</reference>
<keyword evidence="2" id="KW-1185">Reference proteome</keyword>
<organism evidence="1 2">
    <name type="scientific">Granulicatella seriolae</name>
    <dbReference type="NCBI Taxonomy" id="2967226"/>
    <lineage>
        <taxon>Bacteria</taxon>
        <taxon>Bacillati</taxon>
        <taxon>Bacillota</taxon>
        <taxon>Bacilli</taxon>
        <taxon>Lactobacillales</taxon>
        <taxon>Carnobacteriaceae</taxon>
        <taxon>Granulicatella</taxon>
    </lineage>
</organism>